<proteinExistence type="predicted"/>
<dbReference type="AlphaFoldDB" id="A0A8S3YZD5"/>
<dbReference type="GO" id="GO:0017046">
    <property type="term" value="F:peptide hormone binding"/>
    <property type="evidence" value="ECO:0007669"/>
    <property type="project" value="TreeGrafter"/>
</dbReference>
<evidence type="ECO:0000313" key="8">
    <source>
        <dbReference type="Proteomes" id="UP000678393"/>
    </source>
</evidence>
<keyword evidence="3" id="KW-1133">Transmembrane helix</keyword>
<evidence type="ECO:0000313" key="7">
    <source>
        <dbReference type="EMBL" id="CAG5121055.1"/>
    </source>
</evidence>
<comment type="caution">
    <text evidence="7">The sequence shown here is derived from an EMBL/GenBank/DDBJ whole genome shotgun (WGS) entry which is preliminary data.</text>
</comment>
<accession>A0A8S3YZD5</accession>
<dbReference type="SUPFAM" id="SSF53822">
    <property type="entry name" value="Periplasmic binding protein-like I"/>
    <property type="match status" value="1"/>
</dbReference>
<dbReference type="GO" id="GO:0038023">
    <property type="term" value="F:signaling receptor activity"/>
    <property type="evidence" value="ECO:0007669"/>
    <property type="project" value="TreeGrafter"/>
</dbReference>
<feature type="signal peptide" evidence="5">
    <location>
        <begin position="1"/>
        <end position="24"/>
    </location>
</feature>
<feature type="non-terminal residue" evidence="7">
    <location>
        <position position="1"/>
    </location>
</feature>
<dbReference type="PANTHER" id="PTHR44755">
    <property type="entry name" value="NATRIURETIC PEPTIDE RECEPTOR 3-RELATED"/>
    <property type="match status" value="1"/>
</dbReference>
<evidence type="ECO:0000256" key="2">
    <source>
        <dbReference type="ARBA" id="ARBA00022692"/>
    </source>
</evidence>
<dbReference type="InterPro" id="IPR028082">
    <property type="entry name" value="Peripla_BP_I"/>
</dbReference>
<keyword evidence="4" id="KW-0472">Membrane</keyword>
<keyword evidence="5" id="KW-0732">Signal</keyword>
<dbReference type="PANTHER" id="PTHR44755:SF8">
    <property type="entry name" value="RECEPTOR LIGAND BINDING REGION DOMAIN-CONTAINING PROTEIN"/>
    <property type="match status" value="1"/>
</dbReference>
<dbReference type="GO" id="GO:0007165">
    <property type="term" value="P:signal transduction"/>
    <property type="evidence" value="ECO:0007669"/>
    <property type="project" value="TreeGrafter"/>
</dbReference>
<evidence type="ECO:0000256" key="3">
    <source>
        <dbReference type="ARBA" id="ARBA00022989"/>
    </source>
</evidence>
<organism evidence="7 8">
    <name type="scientific">Candidula unifasciata</name>
    <dbReference type="NCBI Taxonomy" id="100452"/>
    <lineage>
        <taxon>Eukaryota</taxon>
        <taxon>Metazoa</taxon>
        <taxon>Spiralia</taxon>
        <taxon>Lophotrochozoa</taxon>
        <taxon>Mollusca</taxon>
        <taxon>Gastropoda</taxon>
        <taxon>Heterobranchia</taxon>
        <taxon>Euthyneura</taxon>
        <taxon>Panpulmonata</taxon>
        <taxon>Eupulmonata</taxon>
        <taxon>Stylommatophora</taxon>
        <taxon>Helicina</taxon>
        <taxon>Helicoidea</taxon>
        <taxon>Geomitridae</taxon>
        <taxon>Candidula</taxon>
    </lineage>
</organism>
<dbReference type="Gene3D" id="3.40.50.2300">
    <property type="match status" value="1"/>
</dbReference>
<keyword evidence="2" id="KW-0812">Transmembrane</keyword>
<dbReference type="GO" id="GO:0016020">
    <property type="term" value="C:membrane"/>
    <property type="evidence" value="ECO:0007669"/>
    <property type="project" value="UniProtKB-SubCell"/>
</dbReference>
<evidence type="ECO:0000256" key="4">
    <source>
        <dbReference type="ARBA" id="ARBA00023136"/>
    </source>
</evidence>
<dbReference type="EMBL" id="CAJHNH020001014">
    <property type="protein sequence ID" value="CAG5121055.1"/>
    <property type="molecule type" value="Genomic_DNA"/>
</dbReference>
<name>A0A8S3YZD5_9EUPU</name>
<evidence type="ECO:0000256" key="1">
    <source>
        <dbReference type="ARBA" id="ARBA00004370"/>
    </source>
</evidence>
<reference evidence="7" key="1">
    <citation type="submission" date="2021-04" db="EMBL/GenBank/DDBJ databases">
        <authorList>
            <consortium name="Molecular Ecology Group"/>
        </authorList>
    </citation>
    <scope>NUCLEOTIDE SEQUENCE</scope>
</reference>
<evidence type="ECO:0000256" key="5">
    <source>
        <dbReference type="SAM" id="SignalP"/>
    </source>
</evidence>
<gene>
    <name evidence="7" type="ORF">CUNI_LOCUS6613</name>
</gene>
<evidence type="ECO:0000259" key="6">
    <source>
        <dbReference type="Pfam" id="PF01094"/>
    </source>
</evidence>
<feature type="domain" description="Receptor ligand binding region" evidence="6">
    <location>
        <begin position="69"/>
        <end position="166"/>
    </location>
</feature>
<dbReference type="InterPro" id="IPR052612">
    <property type="entry name" value="ANP_Clearance_Receptor"/>
</dbReference>
<dbReference type="OrthoDB" id="6158579at2759"/>
<dbReference type="Pfam" id="PF01094">
    <property type="entry name" value="ANF_receptor"/>
    <property type="match status" value="1"/>
</dbReference>
<feature type="non-terminal residue" evidence="7">
    <location>
        <position position="194"/>
    </location>
</feature>
<protein>
    <recommendedName>
        <fullName evidence="6">Receptor ligand binding region domain-containing protein</fullName>
    </recommendedName>
</protein>
<dbReference type="InterPro" id="IPR001828">
    <property type="entry name" value="ANF_lig-bd_rcpt"/>
</dbReference>
<comment type="subcellular location">
    <subcellularLocation>
        <location evidence="1">Membrane</location>
    </subcellularLocation>
</comment>
<dbReference type="Proteomes" id="UP000678393">
    <property type="component" value="Unassembled WGS sequence"/>
</dbReference>
<sequence>MSNKCLLTAFRIIMTIFFVKQLWALSTTPSPTTSNTVPEYPGYHLPVNLTAVVIETVDERNSYFLKWVLPVMDIAIEDVNRLYAGIMNLSLAYGNGSCEKSAVGVAAARISCSHNISVFIGPACSKSAEVISYMANDWNVPVITPVASTEIIGDKNVFPRLTRISSAMQLPIINTVFSLMTINHWYRVGKLVIP</sequence>
<keyword evidence="8" id="KW-1185">Reference proteome</keyword>
<feature type="chain" id="PRO_5035723836" description="Receptor ligand binding region domain-containing protein" evidence="5">
    <location>
        <begin position="25"/>
        <end position="194"/>
    </location>
</feature>